<organism evidence="2">
    <name type="scientific">Chromera velia CCMP2878</name>
    <dbReference type="NCBI Taxonomy" id="1169474"/>
    <lineage>
        <taxon>Eukaryota</taxon>
        <taxon>Sar</taxon>
        <taxon>Alveolata</taxon>
        <taxon>Colpodellida</taxon>
        <taxon>Chromeraceae</taxon>
        <taxon>Chromera</taxon>
    </lineage>
</organism>
<accession>A0A0G4GFD3</accession>
<dbReference type="EMBL" id="CDMZ01001158">
    <property type="protein sequence ID" value="CEM28233.1"/>
    <property type="molecule type" value="Genomic_DNA"/>
</dbReference>
<evidence type="ECO:0000259" key="1">
    <source>
        <dbReference type="Pfam" id="PF21473"/>
    </source>
</evidence>
<gene>
    <name evidence="2" type="ORF">Cvel_21657</name>
</gene>
<proteinExistence type="predicted"/>
<reference evidence="2" key="1">
    <citation type="submission" date="2014-11" db="EMBL/GenBank/DDBJ databases">
        <authorList>
            <person name="Otto D Thomas"/>
            <person name="Naeem Raeece"/>
        </authorList>
    </citation>
    <scope>NUCLEOTIDE SEQUENCE</scope>
</reference>
<dbReference type="Gene3D" id="2.40.50.140">
    <property type="entry name" value="Nucleic acid-binding proteins"/>
    <property type="match status" value="1"/>
</dbReference>
<protein>
    <recommendedName>
        <fullName evidence="1">Single-stranded DNA binding protein Ssb-like OB fold domain-containing protein</fullName>
    </recommendedName>
</protein>
<dbReference type="InterPro" id="IPR048970">
    <property type="entry name" value="OB_Ssb-like"/>
</dbReference>
<dbReference type="PhylomeDB" id="A0A0G4GFD3"/>
<evidence type="ECO:0000313" key="2">
    <source>
        <dbReference type="EMBL" id="CEM28233.1"/>
    </source>
</evidence>
<dbReference type="PANTHER" id="PTHR31472:SF5">
    <property type="entry name" value="OS05G0244600 PROTEIN"/>
    <property type="match status" value="1"/>
</dbReference>
<dbReference type="SUPFAM" id="SSF50249">
    <property type="entry name" value="Nucleic acid-binding proteins"/>
    <property type="match status" value="1"/>
</dbReference>
<dbReference type="AlphaFoldDB" id="A0A0G4GFD3"/>
<sequence>MSGGTGLRKPVFGKVKDLETGSRGVNLKVKVVSTEMKLEREKNGTKLRIGEAIAGDDTGIVTLTLRNEQIDVCAVGAPIVIRNGKVEMFKGHIRLEVDKWGKIVASEEALEFEVNKENDVSATEYELVPVDER</sequence>
<feature type="domain" description="Single-stranded DNA binding protein Ssb-like OB fold" evidence="1">
    <location>
        <begin position="19"/>
        <end position="103"/>
    </location>
</feature>
<dbReference type="Pfam" id="PF21473">
    <property type="entry name" value="OB_Ssb-like"/>
    <property type="match status" value="1"/>
</dbReference>
<dbReference type="VEuPathDB" id="CryptoDB:Cvel_21657"/>
<dbReference type="PANTHER" id="PTHR31472">
    <property type="entry name" value="OS05G0244600 PROTEIN"/>
    <property type="match status" value="1"/>
</dbReference>
<dbReference type="InterPro" id="IPR012340">
    <property type="entry name" value="NA-bd_OB-fold"/>
</dbReference>
<name>A0A0G4GFD3_9ALVE</name>